<dbReference type="GeneID" id="87867183"/>
<evidence type="ECO:0000256" key="1">
    <source>
        <dbReference type="SAM" id="MobiDB-lite"/>
    </source>
</evidence>
<sequence length="764" mass="83178">MPPTDTSRKRPSDGGPEDARPHKRRSQGAPAASSSPASAEESDPPALTSLADGSRRYGEFKGDIGDGIHRTLSGGGALFPTNYKLDIKYPSPWICPLYNCRIPFDQCSNLGRHFSKAHRGLKLYDEEERGFFHTRGMRTNPDKDGRFRPIVVDRGFRAPGRQDDRQAPAASAAATATALSPSTAARAVNSSVSTLTTPAQAARPSSRNVIDLSSDNEDVKPVVKGTPVGNTASRFPAQREKARGETKNTGTANRVNNPQELGGAQHHRNIFASWRQEAGAQHLEDSSSTSNSEDDDDSDPFDFEPSNLPVLRKNATQQQETSTDTSPIVLADSKQPSDPSKSAIWRYLMTLTKTEIPVPDDPAITELLTLPKRRDLPKTWQNRVSKFEDFHLTTLTALVLYIGGDEASNSPCKWMGCSVQTEIEFNRGSWIDYMYAFPKCVFLPVPISERLGHHLCCNAYHRGWKKEAPWKNMVPNEQIKAARHAERAEVMKNASTSINKSAGTSLSTNTPSTMPNTATLTSKAGNDAVQLSLSQTSLPGCPPLQPATMVRDTTTHRGSAQQATSQYGVTEHTGNKSGLESSPVNPNVETNKWLNVVRDKTRKKTKGEGTRQKEDLGVEQQHSLTSQAQVTPVSSAAASLSNLTMQDTSTAPSTSQQQSRSENSQEAAIFNPANKSPQFLGLQGEETQLLQASRRHTLECMVVAGSMKVKIIKNGGMAITSRVDASKTWTVDPDSQCLVSNFFPAAQEVAVLKVKSQPVLASKE</sequence>
<accession>A0AAE0JIQ6</accession>
<feature type="compositionally biased region" description="Polar residues" evidence="1">
    <location>
        <begin position="556"/>
        <end position="568"/>
    </location>
</feature>
<evidence type="ECO:0000259" key="2">
    <source>
        <dbReference type="PROSITE" id="PS00028"/>
    </source>
</evidence>
<comment type="caution">
    <text evidence="3">The sequence shown here is derived from an EMBL/GenBank/DDBJ whole genome shotgun (WGS) entry which is preliminary data.</text>
</comment>
<feature type="region of interest" description="Disordered" evidence="1">
    <location>
        <begin position="498"/>
        <end position="520"/>
    </location>
</feature>
<gene>
    <name evidence="3" type="ORF">B0H65DRAFT_555509</name>
</gene>
<feature type="compositionally biased region" description="Polar residues" evidence="1">
    <location>
        <begin position="575"/>
        <end position="593"/>
    </location>
</feature>
<dbReference type="AlphaFoldDB" id="A0AAE0JIQ6"/>
<name>A0AAE0JIQ6_9PEZI</name>
<feature type="compositionally biased region" description="Basic and acidic residues" evidence="1">
    <location>
        <begin position="237"/>
        <end position="246"/>
    </location>
</feature>
<protein>
    <recommendedName>
        <fullName evidence="2">C2H2-type domain-containing protein</fullName>
    </recommendedName>
</protein>
<feature type="compositionally biased region" description="Low complexity" evidence="1">
    <location>
        <begin position="648"/>
        <end position="665"/>
    </location>
</feature>
<feature type="domain" description="C2H2-type" evidence="2">
    <location>
        <begin position="95"/>
        <end position="118"/>
    </location>
</feature>
<feature type="region of interest" description="Disordered" evidence="1">
    <location>
        <begin position="1"/>
        <end position="54"/>
    </location>
</feature>
<dbReference type="EMBL" id="JAUEPP010000002">
    <property type="protein sequence ID" value="KAK3350400.1"/>
    <property type="molecule type" value="Genomic_DNA"/>
</dbReference>
<reference evidence="3" key="2">
    <citation type="submission" date="2023-06" db="EMBL/GenBank/DDBJ databases">
        <authorList>
            <consortium name="Lawrence Berkeley National Laboratory"/>
            <person name="Haridas S."/>
            <person name="Hensen N."/>
            <person name="Bonometti L."/>
            <person name="Westerberg I."/>
            <person name="Brannstrom I.O."/>
            <person name="Guillou S."/>
            <person name="Cros-Aarteil S."/>
            <person name="Calhoun S."/>
            <person name="Kuo A."/>
            <person name="Mondo S."/>
            <person name="Pangilinan J."/>
            <person name="Riley R."/>
            <person name="Labutti K."/>
            <person name="Andreopoulos B."/>
            <person name="Lipzen A."/>
            <person name="Chen C."/>
            <person name="Yanf M."/>
            <person name="Daum C."/>
            <person name="Ng V."/>
            <person name="Clum A."/>
            <person name="Steindorff A."/>
            <person name="Ohm R."/>
            <person name="Martin F."/>
            <person name="Silar P."/>
            <person name="Natvig D."/>
            <person name="Lalanne C."/>
            <person name="Gautier V."/>
            <person name="Ament-Velasquez S.L."/>
            <person name="Kruys A."/>
            <person name="Hutchinson M.I."/>
            <person name="Powell A.J."/>
            <person name="Barry K."/>
            <person name="Miller A.N."/>
            <person name="Grigoriev I.V."/>
            <person name="Debuchy R."/>
            <person name="Gladieux P."/>
            <person name="Thoren M.H."/>
            <person name="Johannesson H."/>
        </authorList>
    </citation>
    <scope>NUCLEOTIDE SEQUENCE</scope>
    <source>
        <strain evidence="3">CBS 560.94</strain>
    </source>
</reference>
<feature type="compositionally biased region" description="Low complexity" evidence="1">
    <location>
        <begin position="29"/>
        <end position="39"/>
    </location>
</feature>
<feature type="compositionally biased region" description="Basic and acidic residues" evidence="1">
    <location>
        <begin position="606"/>
        <end position="616"/>
    </location>
</feature>
<dbReference type="InterPro" id="IPR013087">
    <property type="entry name" value="Znf_C2H2_type"/>
</dbReference>
<dbReference type="PROSITE" id="PS00028">
    <property type="entry name" value="ZINC_FINGER_C2H2_1"/>
    <property type="match status" value="1"/>
</dbReference>
<feature type="region of interest" description="Disordered" evidence="1">
    <location>
        <begin position="534"/>
        <end position="666"/>
    </location>
</feature>
<feature type="compositionally biased region" description="Polar residues" evidence="1">
    <location>
        <begin position="190"/>
        <end position="213"/>
    </location>
</feature>
<dbReference type="RefSeq" id="XP_062683695.1">
    <property type="nucleotide sequence ID" value="XM_062830029.1"/>
</dbReference>
<dbReference type="Proteomes" id="UP001278500">
    <property type="component" value="Unassembled WGS sequence"/>
</dbReference>
<feature type="compositionally biased region" description="Acidic residues" evidence="1">
    <location>
        <begin position="292"/>
        <end position="302"/>
    </location>
</feature>
<reference evidence="3" key="1">
    <citation type="journal article" date="2023" name="Mol. Phylogenet. Evol.">
        <title>Genome-scale phylogeny and comparative genomics of the fungal order Sordariales.</title>
        <authorList>
            <person name="Hensen N."/>
            <person name="Bonometti L."/>
            <person name="Westerberg I."/>
            <person name="Brannstrom I.O."/>
            <person name="Guillou S."/>
            <person name="Cros-Aarteil S."/>
            <person name="Calhoun S."/>
            <person name="Haridas S."/>
            <person name="Kuo A."/>
            <person name="Mondo S."/>
            <person name="Pangilinan J."/>
            <person name="Riley R."/>
            <person name="LaButti K."/>
            <person name="Andreopoulos B."/>
            <person name="Lipzen A."/>
            <person name="Chen C."/>
            <person name="Yan M."/>
            <person name="Daum C."/>
            <person name="Ng V."/>
            <person name="Clum A."/>
            <person name="Steindorff A."/>
            <person name="Ohm R.A."/>
            <person name="Martin F."/>
            <person name="Silar P."/>
            <person name="Natvig D.O."/>
            <person name="Lalanne C."/>
            <person name="Gautier V."/>
            <person name="Ament-Velasquez S.L."/>
            <person name="Kruys A."/>
            <person name="Hutchinson M.I."/>
            <person name="Powell A.J."/>
            <person name="Barry K."/>
            <person name="Miller A.N."/>
            <person name="Grigoriev I.V."/>
            <person name="Debuchy R."/>
            <person name="Gladieux P."/>
            <person name="Hiltunen Thoren M."/>
            <person name="Johannesson H."/>
        </authorList>
    </citation>
    <scope>NUCLEOTIDE SEQUENCE</scope>
    <source>
        <strain evidence="3">CBS 560.94</strain>
    </source>
</reference>
<organism evidence="3 4">
    <name type="scientific">Neurospora tetraspora</name>
    <dbReference type="NCBI Taxonomy" id="94610"/>
    <lineage>
        <taxon>Eukaryota</taxon>
        <taxon>Fungi</taxon>
        <taxon>Dikarya</taxon>
        <taxon>Ascomycota</taxon>
        <taxon>Pezizomycotina</taxon>
        <taxon>Sordariomycetes</taxon>
        <taxon>Sordariomycetidae</taxon>
        <taxon>Sordariales</taxon>
        <taxon>Sordariaceae</taxon>
        <taxon>Neurospora</taxon>
    </lineage>
</organism>
<evidence type="ECO:0000313" key="3">
    <source>
        <dbReference type="EMBL" id="KAK3350400.1"/>
    </source>
</evidence>
<feature type="compositionally biased region" description="Polar residues" evidence="1">
    <location>
        <begin position="314"/>
        <end position="326"/>
    </location>
</feature>
<feature type="compositionally biased region" description="Polar residues" evidence="1">
    <location>
        <begin position="620"/>
        <end position="647"/>
    </location>
</feature>
<feature type="region of interest" description="Disordered" evidence="1">
    <location>
        <begin position="278"/>
        <end position="339"/>
    </location>
</feature>
<keyword evidence="4" id="KW-1185">Reference proteome</keyword>
<feature type="region of interest" description="Disordered" evidence="1">
    <location>
        <begin position="190"/>
        <end position="263"/>
    </location>
</feature>
<evidence type="ECO:0000313" key="4">
    <source>
        <dbReference type="Proteomes" id="UP001278500"/>
    </source>
</evidence>
<feature type="compositionally biased region" description="Polar residues" evidence="1">
    <location>
        <begin position="247"/>
        <end position="259"/>
    </location>
</feature>
<proteinExistence type="predicted"/>
<feature type="compositionally biased region" description="Basic and acidic residues" evidence="1">
    <location>
        <begin position="1"/>
        <end position="20"/>
    </location>
</feature>